<feature type="region of interest" description="Disordered" evidence="13">
    <location>
        <begin position="1"/>
        <end position="27"/>
    </location>
</feature>
<evidence type="ECO:0000256" key="9">
    <source>
        <dbReference type="ARBA" id="ARBA00023004"/>
    </source>
</evidence>
<dbReference type="PANTHER" id="PTHR23358">
    <property type="entry name" value="METHYLCYTOSINE DIOXYGENASE TET"/>
    <property type="match status" value="1"/>
</dbReference>
<keyword evidence="8 12" id="KW-0560">Oxidoreductase</keyword>
<feature type="compositionally biased region" description="Basic and acidic residues" evidence="13">
    <location>
        <begin position="144"/>
        <end position="172"/>
    </location>
</feature>
<feature type="compositionally biased region" description="Polar residues" evidence="13">
    <location>
        <begin position="1173"/>
        <end position="1189"/>
    </location>
</feature>
<evidence type="ECO:0000256" key="11">
    <source>
        <dbReference type="ARBA" id="ARBA00049431"/>
    </source>
</evidence>
<feature type="region of interest" description="Disordered" evidence="13">
    <location>
        <begin position="793"/>
        <end position="830"/>
    </location>
</feature>
<feature type="compositionally biased region" description="Basic and acidic residues" evidence="13">
    <location>
        <begin position="806"/>
        <end position="815"/>
    </location>
</feature>
<keyword evidence="5" id="KW-0863">Zinc-finger</keyword>
<dbReference type="EMBL" id="CACRXK020005134">
    <property type="protein sequence ID" value="CAB4005227.1"/>
    <property type="molecule type" value="Genomic_DNA"/>
</dbReference>
<comment type="catalytic activity">
    <reaction evidence="10 12">
        <text>a 5-formyl-2'-deoxycytidine in DNA + 2-oxoglutarate + O2 = a 5-carboxyl-2'-deoxycytidine in DNA + succinate + CO2 + H(+)</text>
        <dbReference type="Rhea" id="RHEA:53832"/>
        <dbReference type="Rhea" id="RHEA-COMP:13656"/>
        <dbReference type="Rhea" id="RHEA-COMP:13657"/>
        <dbReference type="ChEBI" id="CHEBI:15378"/>
        <dbReference type="ChEBI" id="CHEBI:15379"/>
        <dbReference type="ChEBI" id="CHEBI:16526"/>
        <dbReference type="ChEBI" id="CHEBI:16810"/>
        <dbReference type="ChEBI" id="CHEBI:30031"/>
        <dbReference type="ChEBI" id="CHEBI:137731"/>
        <dbReference type="ChEBI" id="CHEBI:137732"/>
        <dbReference type="EC" id="1.14.11.80"/>
    </reaction>
</comment>
<feature type="compositionally biased region" description="Polar residues" evidence="13">
    <location>
        <begin position="98"/>
        <end position="114"/>
    </location>
</feature>
<accession>A0A6S7HMQ3</accession>
<sequence length="1319" mass="146353">MTRPTRTSTVSNDPSEGETNEGAQNARKKRRRCGACEPCLTKINCDTCSNCLNRRTGHQICKFRKCIELRKKTTEVAVSPESSPTTRQRETANERESNQITTKSDSIAETITVNTRDETGPKGQSASPECQRQKRASKNRKTSSKGEKKAKNSEKKARKREEEILRAQKAAEGETQGQSKQEIQNSSPIENTQASEVTDCHPAQQTNASTESLKAGPVPLSSDPEQWCSCKVKDEGSVYKHLGVGPSVAHVRSILAKRFNLSPESVRIEKVAHSEKEGKNRDGCPIAKWVLRRESTEEKILGVVRQRPGHTCDFAFIIISIVLWDGIPSEQADSLYTDLTSTLNEHAIPTSRKCATNKGKQCACQGSDPTTAGASFSFGCSWSRYLNRCKFARSKTPRKFKLLDQEKEDSIDNLLQDLATQVAQTYKTLAPEAFENQTCHDTEGVECRIGSNEENTRPFSGITCCVDFCAHNHKDDHNMDNGATVVLTLLGKDARKNTNCEEDEQIHSLPLYHLLDNNDNVVPPNYAIPEHLLSSPMAPSPLKEVASSQGAENSDFVELFNGNRTFCTPQFSEGQNAGNINPRVPNPVLVSNFEYRNSNADMSKVPNSGITNNVSGELRKELFPGDNVPRGLENDLLNKPVNGYHNALQKPQHSSDFAPNYSITSNGYNRDFLRPKFPGDIYPRVQNSEVLNGRVNGYHDLQETNPGLREGNPGNSAQDQERILNGSHVKQTEAYDFLTKFMNGKNRPGFVNGLGNVTHGYNDIPLYPGFIMNGFHSNGLPKNGYHPNALVRQESSESRGNSVPSEKCDLDRENSENNSRNENNSTNDDVRWIDSSMGGVGLALSHGSILIECAKQEVHATTRIKNPNRKDPTRISIVFYQHRLMNFKNHGFEEYRKYQEQKKAASEKAASNADGELSYDAFDLRMLAETAVNYPSPAEQAMADRNVANYPGGIPSQVNGTLDSYLHPLHPLLVNKHGNPASVVNGKIDNYARPVALATKTTGSYSERSSNQISGKNHVIQTNGESTSSMTTQSIPRSMQYPQTNGISKSHLNGSVLNNHHASFPISEYLRSLKHSTNFPLPYPTFPFANTLPLTPFIPPIFLPPPRHPSAMFNPFTPAGRGSYHVLNSQHQTGPPIHEINRTSQYKLSQNTYQNLPTRESSLNAHQRLPTHQLKNSSDPKPSQNTNPSIHEIKSNSDPKSNTNDYSVEALLGRKRAHSHGEISSNNMTENHPLKQRRLDQNGLSYLSSIFNKQPDIHTRVLGLPLHPDLPVDRTKFAPYDFPYPAKTIFTGTTTYATDSLVNMAPFAGTLVGGGHYQW</sequence>
<feature type="region of interest" description="Disordered" evidence="13">
    <location>
        <begin position="73"/>
        <end position="219"/>
    </location>
</feature>
<comment type="function">
    <text evidence="12">Dioxygenase that catalyzes the conversion of the modified genomic base 5-methylcytosine (5mC) into 5-hydroxymethylcytosine (5hmC) and plays a key role in epigenetic chromatin reprogramming during embryonic development.</text>
</comment>
<dbReference type="GO" id="GO:0005694">
    <property type="term" value="C:chromosome"/>
    <property type="evidence" value="ECO:0007669"/>
    <property type="project" value="UniProtKB-SubCell"/>
</dbReference>
<evidence type="ECO:0000313" key="14">
    <source>
        <dbReference type="EMBL" id="CAB4005227.1"/>
    </source>
</evidence>
<feature type="compositionally biased region" description="Low complexity" evidence="13">
    <location>
        <begin position="816"/>
        <end position="827"/>
    </location>
</feature>
<dbReference type="InterPro" id="IPR046942">
    <property type="entry name" value="TET_oxygenase"/>
</dbReference>
<evidence type="ECO:0000256" key="7">
    <source>
        <dbReference type="ARBA" id="ARBA00022964"/>
    </source>
</evidence>
<dbReference type="EC" id="1.14.11.80" evidence="12"/>
<evidence type="ECO:0000256" key="6">
    <source>
        <dbReference type="ARBA" id="ARBA00022833"/>
    </source>
</evidence>
<comment type="similarity">
    <text evidence="2 12">Belongs to the TET family.</text>
</comment>
<dbReference type="OrthoDB" id="8854879at2759"/>
<comment type="cofactor">
    <cofactor evidence="12">
        <name>Fe(2+)</name>
        <dbReference type="ChEBI" id="CHEBI:29033"/>
    </cofactor>
    <text evidence="12">Binds 1 Fe(2+) ion per subunit.</text>
</comment>
<comment type="catalytic activity">
    <reaction evidence="12">
        <text>a 5-methyl-2'-deoxycytidine in DNA + 2-oxoglutarate + O2 = a 5-hydroxymethyl-2'-deoxycytidine in DNA + succinate + CO2</text>
        <dbReference type="Rhea" id="RHEA:52636"/>
        <dbReference type="Rhea" id="RHEA-COMP:11370"/>
        <dbReference type="Rhea" id="RHEA-COMP:13315"/>
        <dbReference type="ChEBI" id="CHEBI:15379"/>
        <dbReference type="ChEBI" id="CHEBI:16526"/>
        <dbReference type="ChEBI" id="CHEBI:16810"/>
        <dbReference type="ChEBI" id="CHEBI:30031"/>
        <dbReference type="ChEBI" id="CHEBI:85454"/>
        <dbReference type="ChEBI" id="CHEBI:136731"/>
        <dbReference type="EC" id="1.14.11.80"/>
    </reaction>
</comment>
<organism evidence="14 15">
    <name type="scientific">Paramuricea clavata</name>
    <name type="common">Red gorgonian</name>
    <name type="synonym">Violescent sea-whip</name>
    <dbReference type="NCBI Taxonomy" id="317549"/>
    <lineage>
        <taxon>Eukaryota</taxon>
        <taxon>Metazoa</taxon>
        <taxon>Cnidaria</taxon>
        <taxon>Anthozoa</taxon>
        <taxon>Octocorallia</taxon>
        <taxon>Malacalcyonacea</taxon>
        <taxon>Plexauridae</taxon>
        <taxon>Paramuricea</taxon>
    </lineage>
</organism>
<feature type="compositionally biased region" description="Polar residues" evidence="13">
    <location>
        <begin position="203"/>
        <end position="212"/>
    </location>
</feature>
<keyword evidence="6 12" id="KW-0862">Zinc</keyword>
<dbReference type="SMART" id="SM01333">
    <property type="entry name" value="Tet_JBP"/>
    <property type="match status" value="1"/>
</dbReference>
<evidence type="ECO:0000256" key="3">
    <source>
        <dbReference type="ARBA" id="ARBA00022454"/>
    </source>
</evidence>
<dbReference type="GO" id="GO:0040029">
    <property type="term" value="P:epigenetic regulation of gene expression"/>
    <property type="evidence" value="ECO:0007669"/>
    <property type="project" value="InterPro"/>
</dbReference>
<evidence type="ECO:0000256" key="4">
    <source>
        <dbReference type="ARBA" id="ARBA00022723"/>
    </source>
</evidence>
<keyword evidence="9 12" id="KW-0408">Iron</keyword>
<feature type="compositionally biased region" description="Basic residues" evidence="13">
    <location>
        <begin position="133"/>
        <end position="143"/>
    </location>
</feature>
<feature type="region of interest" description="Disordered" evidence="13">
    <location>
        <begin position="1172"/>
        <end position="1205"/>
    </location>
</feature>
<evidence type="ECO:0000313" key="15">
    <source>
        <dbReference type="Proteomes" id="UP001152795"/>
    </source>
</evidence>
<dbReference type="GO" id="GO:0141166">
    <property type="term" value="P:chromosomal 5-methylcytosine DNA demethylation pathway"/>
    <property type="evidence" value="ECO:0007669"/>
    <property type="project" value="UniProtKB-UniRule"/>
</dbReference>
<dbReference type="InterPro" id="IPR040175">
    <property type="entry name" value="TET1/2/3"/>
</dbReference>
<dbReference type="PROSITE" id="PS51058">
    <property type="entry name" value="ZF_CXXC"/>
    <property type="match status" value="1"/>
</dbReference>
<dbReference type="GO" id="GO:0005634">
    <property type="term" value="C:nucleus"/>
    <property type="evidence" value="ECO:0007669"/>
    <property type="project" value="UniProtKB-UniRule"/>
</dbReference>
<dbReference type="GO" id="GO:0045944">
    <property type="term" value="P:positive regulation of transcription by RNA polymerase II"/>
    <property type="evidence" value="ECO:0007669"/>
    <property type="project" value="TreeGrafter"/>
</dbReference>
<evidence type="ECO:0000256" key="10">
    <source>
        <dbReference type="ARBA" id="ARBA00047840"/>
    </source>
</evidence>
<evidence type="ECO:0000256" key="12">
    <source>
        <dbReference type="RuleBase" id="RU367064"/>
    </source>
</evidence>
<evidence type="ECO:0000256" key="8">
    <source>
        <dbReference type="ARBA" id="ARBA00023002"/>
    </source>
</evidence>
<comment type="caution">
    <text evidence="14">The sequence shown here is derived from an EMBL/GenBank/DDBJ whole genome shotgun (WGS) entry which is preliminary data.</text>
</comment>
<evidence type="ECO:0000256" key="13">
    <source>
        <dbReference type="SAM" id="MobiDB-lite"/>
    </source>
</evidence>
<comment type="cofactor">
    <cofactor evidence="12">
        <name>Zn(2+)</name>
        <dbReference type="ChEBI" id="CHEBI:29105"/>
    </cofactor>
    <text evidence="12">The zinc ions have a structural role.</text>
</comment>
<dbReference type="GO" id="GO:0008270">
    <property type="term" value="F:zinc ion binding"/>
    <property type="evidence" value="ECO:0007669"/>
    <property type="project" value="UniProtKB-UniRule"/>
</dbReference>
<dbReference type="InterPro" id="IPR002857">
    <property type="entry name" value="Znf_CXXC"/>
</dbReference>
<gene>
    <name evidence="14" type="ORF">PACLA_8A075472</name>
</gene>
<keyword evidence="3" id="KW-0158">Chromosome</keyword>
<dbReference type="Pfam" id="PF02008">
    <property type="entry name" value="zf-CXXC"/>
    <property type="match status" value="1"/>
</dbReference>
<dbReference type="Proteomes" id="UP001152795">
    <property type="component" value="Unassembled WGS sequence"/>
</dbReference>
<dbReference type="InterPro" id="IPR024779">
    <property type="entry name" value="2OGFeDO_JBP1/TET_oxygenase_dom"/>
</dbReference>
<dbReference type="PANTHER" id="PTHR23358:SF6">
    <property type="entry name" value="METHYLCYTOSINE DIOXYGENASE TET"/>
    <property type="match status" value="1"/>
</dbReference>
<keyword evidence="15" id="KW-1185">Reference proteome</keyword>
<comment type="catalytic activity">
    <reaction evidence="11 12">
        <text>a 5-hydroxymethyl-2'-deoxycytidine in DNA + 2-oxoglutarate + O2 = a 5-formyl-2'-deoxycytidine in DNA + succinate + CO2 + H2O</text>
        <dbReference type="Rhea" id="RHEA:53828"/>
        <dbReference type="Rhea" id="RHEA-COMP:13315"/>
        <dbReference type="Rhea" id="RHEA-COMP:13656"/>
        <dbReference type="ChEBI" id="CHEBI:15377"/>
        <dbReference type="ChEBI" id="CHEBI:15379"/>
        <dbReference type="ChEBI" id="CHEBI:16526"/>
        <dbReference type="ChEBI" id="CHEBI:16810"/>
        <dbReference type="ChEBI" id="CHEBI:30031"/>
        <dbReference type="ChEBI" id="CHEBI:136731"/>
        <dbReference type="ChEBI" id="CHEBI:137731"/>
        <dbReference type="EC" id="1.14.11.80"/>
    </reaction>
</comment>
<evidence type="ECO:0000256" key="2">
    <source>
        <dbReference type="ARBA" id="ARBA00007502"/>
    </source>
</evidence>
<protein>
    <recommendedName>
        <fullName evidence="12">Methylcytosine dioxygenase TET</fullName>
        <ecNumber evidence="12">1.14.11.80</ecNumber>
    </recommendedName>
</protein>
<evidence type="ECO:0000256" key="5">
    <source>
        <dbReference type="ARBA" id="ARBA00022771"/>
    </source>
</evidence>
<keyword evidence="7 12" id="KW-0223">Dioxygenase</keyword>
<reference evidence="14" key="1">
    <citation type="submission" date="2020-04" db="EMBL/GenBank/DDBJ databases">
        <authorList>
            <person name="Alioto T."/>
            <person name="Alioto T."/>
            <person name="Gomez Garrido J."/>
        </authorList>
    </citation>
    <scope>NUCLEOTIDE SEQUENCE</scope>
    <source>
        <strain evidence="14">A484AB</strain>
    </source>
</reference>
<comment type="subcellular location">
    <subcellularLocation>
        <location evidence="1">Chromosome</location>
    </subcellularLocation>
</comment>
<evidence type="ECO:0000256" key="1">
    <source>
        <dbReference type="ARBA" id="ARBA00004286"/>
    </source>
</evidence>
<proteinExistence type="inferred from homology"/>
<dbReference type="GO" id="GO:0070579">
    <property type="term" value="F:DNA 5-methylcytosine dioxygenase activity"/>
    <property type="evidence" value="ECO:0007669"/>
    <property type="project" value="UniProtKB-UniRule"/>
</dbReference>
<dbReference type="Pfam" id="PF12851">
    <property type="entry name" value="Tet_JBP"/>
    <property type="match status" value="1"/>
</dbReference>
<feature type="compositionally biased region" description="Polar residues" evidence="13">
    <location>
        <begin position="1"/>
        <end position="14"/>
    </location>
</feature>
<keyword evidence="4 12" id="KW-0479">Metal-binding</keyword>
<feature type="compositionally biased region" description="Polar residues" evidence="13">
    <location>
        <begin position="175"/>
        <end position="196"/>
    </location>
</feature>
<dbReference type="GO" id="GO:0003677">
    <property type="term" value="F:DNA binding"/>
    <property type="evidence" value="ECO:0007669"/>
    <property type="project" value="InterPro"/>
</dbReference>
<feature type="compositionally biased region" description="Basic and acidic residues" evidence="13">
    <location>
        <begin position="87"/>
        <end position="97"/>
    </location>
</feature>
<name>A0A6S7HMQ3_PARCT</name>